<dbReference type="AlphaFoldDB" id="A0A3P8BBI6"/>
<keyword evidence="2" id="KW-1185">Reference proteome</keyword>
<evidence type="ECO:0000313" key="1">
    <source>
        <dbReference type="EMBL" id="VDP23452.1"/>
    </source>
</evidence>
<dbReference type="EMBL" id="UZAI01017335">
    <property type="protein sequence ID" value="VDP23452.1"/>
    <property type="molecule type" value="Genomic_DNA"/>
</dbReference>
<gene>
    <name evidence="1" type="ORF">SMRZ_LOCUS17276</name>
</gene>
<organism evidence="1 2">
    <name type="scientific">Schistosoma margrebowiei</name>
    <dbReference type="NCBI Taxonomy" id="48269"/>
    <lineage>
        <taxon>Eukaryota</taxon>
        <taxon>Metazoa</taxon>
        <taxon>Spiralia</taxon>
        <taxon>Lophotrochozoa</taxon>
        <taxon>Platyhelminthes</taxon>
        <taxon>Trematoda</taxon>
        <taxon>Digenea</taxon>
        <taxon>Strigeidida</taxon>
        <taxon>Schistosomatoidea</taxon>
        <taxon>Schistosomatidae</taxon>
        <taxon>Schistosoma</taxon>
    </lineage>
</organism>
<reference evidence="1 2" key="1">
    <citation type="submission" date="2018-11" db="EMBL/GenBank/DDBJ databases">
        <authorList>
            <consortium name="Pathogen Informatics"/>
        </authorList>
    </citation>
    <scope>NUCLEOTIDE SEQUENCE [LARGE SCALE GENOMIC DNA]</scope>
    <source>
        <strain evidence="1 2">Zambia</strain>
    </source>
</reference>
<dbReference type="Proteomes" id="UP000277204">
    <property type="component" value="Unassembled WGS sequence"/>
</dbReference>
<evidence type="ECO:0000313" key="2">
    <source>
        <dbReference type="Proteomes" id="UP000277204"/>
    </source>
</evidence>
<protein>
    <submittedName>
        <fullName evidence="1">Uncharacterized protein</fullName>
    </submittedName>
</protein>
<proteinExistence type="predicted"/>
<name>A0A3P8BBI6_9TREM</name>
<accession>A0A3P8BBI6</accession>
<sequence>MKVSNHDALKNDHVNKLQLQQFDETYKSIQLVVDAILEYYEKQANHVNLLENIIAFECTSSMYI</sequence>